<dbReference type="GO" id="GO:0004161">
    <property type="term" value="F:dimethylallyltranstransferase activity"/>
    <property type="evidence" value="ECO:0007669"/>
    <property type="project" value="TreeGrafter"/>
</dbReference>
<dbReference type="VEuPathDB" id="FungiDB:H257_19385"/>
<dbReference type="PROSITE" id="PS00444">
    <property type="entry name" value="POLYPRENYL_SYNTHASE_2"/>
    <property type="match status" value="1"/>
</dbReference>
<organism evidence="6 9">
    <name type="scientific">Aphanomyces astaci</name>
    <name type="common">Crayfish plague agent</name>
    <dbReference type="NCBI Taxonomy" id="112090"/>
    <lineage>
        <taxon>Eukaryota</taxon>
        <taxon>Sar</taxon>
        <taxon>Stramenopiles</taxon>
        <taxon>Oomycota</taxon>
        <taxon>Saprolegniomycetes</taxon>
        <taxon>Saprolegniales</taxon>
        <taxon>Verrucalvaceae</taxon>
        <taxon>Aphanomyces</taxon>
    </lineage>
</organism>
<dbReference type="GO" id="GO:0004337">
    <property type="term" value="F:(2E,6E)-farnesyl diphosphate synthase activity"/>
    <property type="evidence" value="ECO:0007669"/>
    <property type="project" value="TreeGrafter"/>
</dbReference>
<dbReference type="InterPro" id="IPR014752">
    <property type="entry name" value="Arrestin-like_C"/>
</dbReference>
<dbReference type="InterPro" id="IPR008949">
    <property type="entry name" value="Isoprenoid_synthase_dom_sf"/>
</dbReference>
<dbReference type="EMBL" id="QUTD01011946">
    <property type="protein sequence ID" value="RHY38956.1"/>
    <property type="molecule type" value="Genomic_DNA"/>
</dbReference>
<evidence type="ECO:0000313" key="9">
    <source>
        <dbReference type="Proteomes" id="UP000266643"/>
    </source>
</evidence>
<dbReference type="InterPro" id="IPR039702">
    <property type="entry name" value="FPS1-like"/>
</dbReference>
<dbReference type="Pfam" id="PF00348">
    <property type="entry name" value="polyprenyl_synt"/>
    <property type="match status" value="1"/>
</dbReference>
<keyword evidence="3" id="KW-0808">Transferase</keyword>
<dbReference type="GO" id="GO:0005737">
    <property type="term" value="C:cytoplasm"/>
    <property type="evidence" value="ECO:0007669"/>
    <property type="project" value="TreeGrafter"/>
</dbReference>
<dbReference type="InterPro" id="IPR000092">
    <property type="entry name" value="Polyprenyl_synt"/>
</dbReference>
<dbReference type="Gene3D" id="1.10.600.10">
    <property type="entry name" value="Farnesyl Diphosphate Synthase"/>
    <property type="match status" value="2"/>
</dbReference>
<evidence type="ECO:0000313" key="7">
    <source>
        <dbReference type="EMBL" id="RHY49485.1"/>
    </source>
</evidence>
<dbReference type="GO" id="GO:0006886">
    <property type="term" value="P:intracellular protein transport"/>
    <property type="evidence" value="ECO:0007669"/>
    <property type="project" value="InterPro"/>
</dbReference>
<dbReference type="Proteomes" id="UP000275652">
    <property type="component" value="Unassembled WGS sequence"/>
</dbReference>
<dbReference type="PANTHER" id="PTHR11525:SF0">
    <property type="entry name" value="FARNESYL PYROPHOSPHATE SYNTHASE"/>
    <property type="match status" value="1"/>
</dbReference>
<evidence type="ECO:0000256" key="5">
    <source>
        <dbReference type="ARBA" id="ARBA00022842"/>
    </source>
</evidence>
<evidence type="ECO:0000256" key="2">
    <source>
        <dbReference type="ARBA" id="ARBA00009100"/>
    </source>
</evidence>
<dbReference type="EMBL" id="QUTB01006552">
    <property type="protein sequence ID" value="RHY49485.1"/>
    <property type="molecule type" value="Genomic_DNA"/>
</dbReference>
<protein>
    <recommendedName>
        <fullName evidence="12">Farnesyl pyrophosphate synthase</fullName>
    </recommendedName>
</protein>
<comment type="similarity">
    <text evidence="2">Belongs to the VPS26 family.</text>
</comment>
<evidence type="ECO:0000313" key="6">
    <source>
        <dbReference type="EMBL" id="RHY38956.1"/>
    </source>
</evidence>
<evidence type="ECO:0000313" key="11">
    <source>
        <dbReference type="Proteomes" id="UP000283543"/>
    </source>
</evidence>
<dbReference type="PROSITE" id="PS00723">
    <property type="entry name" value="POLYPRENYL_SYNTHASE_1"/>
    <property type="match status" value="1"/>
</dbReference>
<gene>
    <name evidence="8" type="ORF">DYB28_004324</name>
    <name evidence="6" type="ORF">DYB30_000860</name>
    <name evidence="7" type="ORF">DYB34_001246</name>
</gene>
<proteinExistence type="inferred from homology"/>
<comment type="cofactor">
    <cofactor evidence="1">
        <name>Mg(2+)</name>
        <dbReference type="ChEBI" id="CHEBI:18420"/>
    </cofactor>
</comment>
<keyword evidence="4" id="KW-0479">Metal-binding</keyword>
<dbReference type="PANTHER" id="PTHR11525">
    <property type="entry name" value="FARNESYL-PYROPHOSPHATE SYNTHETASE"/>
    <property type="match status" value="1"/>
</dbReference>
<dbReference type="GO" id="GO:0046872">
    <property type="term" value="F:metal ion binding"/>
    <property type="evidence" value="ECO:0007669"/>
    <property type="project" value="UniProtKB-KW"/>
</dbReference>
<evidence type="ECO:0008006" key="12">
    <source>
        <dbReference type="Google" id="ProtNLM"/>
    </source>
</evidence>
<evidence type="ECO:0000313" key="8">
    <source>
        <dbReference type="EMBL" id="RLO08051.1"/>
    </source>
</evidence>
<dbReference type="Proteomes" id="UP000266643">
    <property type="component" value="Unassembled WGS sequence"/>
</dbReference>
<dbReference type="InterPro" id="IPR033749">
    <property type="entry name" value="Polyprenyl_synt_CS"/>
</dbReference>
<dbReference type="GO" id="GO:0045337">
    <property type="term" value="P:farnesyl diphosphate biosynthetic process"/>
    <property type="evidence" value="ECO:0007669"/>
    <property type="project" value="TreeGrafter"/>
</dbReference>
<evidence type="ECO:0000256" key="1">
    <source>
        <dbReference type="ARBA" id="ARBA00001946"/>
    </source>
</evidence>
<sequence>MSTLDIKLNRVDRVFRPHDIIQGHVILHATNAFSHSGISMRVEGSAKLQLSAKSVGLFDAFYNTVSPLELVYFHIPVVGPGKVPVGISKFPFEFELHAVNAQQGLVETYHGVYVSVKYEIICDCARGMMKKTLHRTLEFIVEVPLQNALPDSPEEFIVTPDKLENVRLSTPRNIPTFHIKGNIHRTNCPVNLPFTGEIVVEAASAPLKSIELQLIRVESVTHAEGIARDATEIQNVQIGWGDVARQVSIPLYMIFPRLFTCPSMLTPEFVDICHELKNEVLDVMTKKYTMPTEAVEWVKEMIDYNCLGGKMNRGISVIHCAEALTQGKGLTPEARKKAAILGWCIEWLQAFFLVADDVMDDSITRRGQPCWYRLPKVKQIAINDAFLLESFVYSILKTYFRSEPYYIDLVELFHEVILQTEFGQLLDLTSQPLDGPTDLDRFTIERSVSIVGVTDAACFAQCQDICVKIGEYFQVQDDYLDCYADPEVLGKIGTDIQDNKCSWLVVQALARASDAQRATLKEHYGKNDASSIQLVKDLYVALDLEGVYRAYENDSYDTLCKLIGGVTNMPTTVYHMLLSKIYKRTM</sequence>
<dbReference type="SUPFAM" id="SSF48576">
    <property type="entry name" value="Terpenoid synthases"/>
    <property type="match status" value="1"/>
</dbReference>
<dbReference type="SFLD" id="SFLDS00005">
    <property type="entry name" value="Isoprenoid_Synthase_Type_I"/>
    <property type="match status" value="1"/>
</dbReference>
<name>A0A397C8T3_APHAT</name>
<dbReference type="InterPro" id="IPR028934">
    <property type="entry name" value="Vps26-related"/>
</dbReference>
<dbReference type="CDD" id="cd00685">
    <property type="entry name" value="Trans_IPPS_HT"/>
    <property type="match status" value="1"/>
</dbReference>
<dbReference type="FunFam" id="2.60.40.640:FF:000024">
    <property type="entry name" value="Down syndrome critical region protein 3"/>
    <property type="match status" value="1"/>
</dbReference>
<evidence type="ECO:0000256" key="4">
    <source>
        <dbReference type="ARBA" id="ARBA00022723"/>
    </source>
</evidence>
<comment type="caution">
    <text evidence="6">The sequence shown here is derived from an EMBL/GenBank/DDBJ whole genome shotgun (WGS) entry which is preliminary data.</text>
</comment>
<dbReference type="Pfam" id="PF03643">
    <property type="entry name" value="Vps26"/>
    <property type="match status" value="1"/>
</dbReference>
<evidence type="ECO:0000313" key="10">
    <source>
        <dbReference type="Proteomes" id="UP000275652"/>
    </source>
</evidence>
<dbReference type="EMBL" id="QUTI01022349">
    <property type="protein sequence ID" value="RLO08051.1"/>
    <property type="molecule type" value="Genomic_DNA"/>
</dbReference>
<reference evidence="9 11" key="2">
    <citation type="submission" date="2018-08" db="EMBL/GenBank/DDBJ databases">
        <title>Aphanomyces genome sequencing and annotation.</title>
        <authorList>
            <person name="Minardi D."/>
            <person name="Oidtmann B."/>
            <person name="Van Der Giezen M."/>
            <person name="Studholme D.J."/>
        </authorList>
    </citation>
    <scope>NUCLEOTIDE SEQUENCE [LARGE SCALE GENOMIC DNA]</scope>
    <source>
        <strain evidence="6 9">D2</strain>
        <strain evidence="7 11">Si</strain>
    </source>
</reference>
<dbReference type="Proteomes" id="UP000283543">
    <property type="component" value="Unassembled WGS sequence"/>
</dbReference>
<dbReference type="AlphaFoldDB" id="A0A397C8T3"/>
<keyword evidence="5" id="KW-0460">Magnesium</keyword>
<reference evidence="8 10" key="1">
    <citation type="journal article" date="2018" name="J. Invertebr. Pathol.">
        <title>New genotyping method for the causative agent of crayfish plague (Aphanomyces astaci) based on whole genome data.</title>
        <authorList>
            <person name="Minardi D."/>
            <person name="Studholme D.J."/>
            <person name="van der Giezen M."/>
            <person name="Pretto T."/>
            <person name="Oidtmann B."/>
        </authorList>
    </citation>
    <scope>NUCLEOTIDE SEQUENCE [LARGE SCALE GENOMIC DNA]</scope>
    <source>
        <strain evidence="8 10">KB13</strain>
    </source>
</reference>
<dbReference type="VEuPathDB" id="FungiDB:H257_10420"/>
<accession>A0A397C8T3</accession>
<dbReference type="Gene3D" id="2.60.40.640">
    <property type="match status" value="1"/>
</dbReference>
<evidence type="ECO:0000256" key="3">
    <source>
        <dbReference type="ARBA" id="ARBA00022679"/>
    </source>
</evidence>